<comment type="caution">
    <text evidence="1">The sequence shown here is derived from an EMBL/GenBank/DDBJ whole genome shotgun (WGS) entry which is preliminary data.</text>
</comment>
<reference evidence="1 2" key="1">
    <citation type="submission" date="2024-09" db="EMBL/GenBank/DDBJ databases">
        <title>Chromosome-scale assembly of Riccia fluitans.</title>
        <authorList>
            <person name="Paukszto L."/>
            <person name="Sawicki J."/>
            <person name="Karawczyk K."/>
            <person name="Piernik-Szablinska J."/>
            <person name="Szczecinska M."/>
            <person name="Mazdziarz M."/>
        </authorList>
    </citation>
    <scope>NUCLEOTIDE SEQUENCE [LARGE SCALE GENOMIC DNA]</scope>
    <source>
        <strain evidence="1">Rf_01</strain>
        <tissue evidence="1">Aerial parts of the thallus</tissue>
    </source>
</reference>
<organism evidence="1 2">
    <name type="scientific">Riccia fluitans</name>
    <dbReference type="NCBI Taxonomy" id="41844"/>
    <lineage>
        <taxon>Eukaryota</taxon>
        <taxon>Viridiplantae</taxon>
        <taxon>Streptophyta</taxon>
        <taxon>Embryophyta</taxon>
        <taxon>Marchantiophyta</taxon>
        <taxon>Marchantiopsida</taxon>
        <taxon>Marchantiidae</taxon>
        <taxon>Marchantiales</taxon>
        <taxon>Ricciaceae</taxon>
        <taxon>Riccia</taxon>
    </lineage>
</organism>
<protein>
    <submittedName>
        <fullName evidence="1">Uncharacterized protein</fullName>
    </submittedName>
</protein>
<name>A0ABD1ZM20_9MARC</name>
<sequence>MVNSIAFEQCDTCQTIGTLQIQGEGISRGHQQCPIEDWMEAEDGEFIAPLAGILGDVVGESSSQGGKKKK</sequence>
<proteinExistence type="predicted"/>
<evidence type="ECO:0000313" key="2">
    <source>
        <dbReference type="Proteomes" id="UP001605036"/>
    </source>
</evidence>
<dbReference type="Proteomes" id="UP001605036">
    <property type="component" value="Unassembled WGS sequence"/>
</dbReference>
<evidence type="ECO:0000313" key="1">
    <source>
        <dbReference type="EMBL" id="KAL2652502.1"/>
    </source>
</evidence>
<accession>A0ABD1ZM20</accession>
<keyword evidence="2" id="KW-1185">Reference proteome</keyword>
<dbReference type="EMBL" id="JBHFFA010000001">
    <property type="protein sequence ID" value="KAL2652502.1"/>
    <property type="molecule type" value="Genomic_DNA"/>
</dbReference>
<gene>
    <name evidence="1" type="ORF">R1flu_020630</name>
</gene>
<dbReference type="AlphaFoldDB" id="A0ABD1ZM20"/>